<dbReference type="RefSeq" id="WP_189627170.1">
    <property type="nucleotide sequence ID" value="NZ_BNAF01000010.1"/>
</dbReference>
<dbReference type="NCBIfam" id="NF003814">
    <property type="entry name" value="PRK05406.1-3"/>
    <property type="match status" value="1"/>
</dbReference>
<reference evidence="3" key="1">
    <citation type="journal article" date="2019" name="Int. J. Syst. Evol. Microbiol.">
        <title>The Global Catalogue of Microorganisms (GCM) 10K type strain sequencing project: providing services to taxonomists for standard genome sequencing and annotation.</title>
        <authorList>
            <consortium name="The Broad Institute Genomics Platform"/>
            <consortium name="The Broad Institute Genome Sequencing Center for Infectious Disease"/>
            <person name="Wu L."/>
            <person name="Ma J."/>
        </authorList>
    </citation>
    <scope>NUCLEOTIDE SEQUENCE [LARGE SCALE GENOMIC DNA]</scope>
    <source>
        <strain evidence="3">CGMCC 1.12966</strain>
    </source>
</reference>
<comment type="function">
    <text evidence="1">Catalyzes the cleavage of 5-oxoproline to form L-glutamate coupled to the hydrolysis of ATP to ADP and inorganic phosphate.</text>
</comment>
<dbReference type="SUPFAM" id="SSF88713">
    <property type="entry name" value="Glycoside hydrolase/deacetylase"/>
    <property type="match status" value="1"/>
</dbReference>
<dbReference type="PANTHER" id="PTHR30292">
    <property type="entry name" value="UNCHARACTERIZED PROTEIN YBGL-RELATED"/>
    <property type="match status" value="1"/>
</dbReference>
<organism evidence="2 3">
    <name type="scientific">Sphingobacterium griseoflavum</name>
    <dbReference type="NCBI Taxonomy" id="1474952"/>
    <lineage>
        <taxon>Bacteria</taxon>
        <taxon>Pseudomonadati</taxon>
        <taxon>Bacteroidota</taxon>
        <taxon>Sphingobacteriia</taxon>
        <taxon>Sphingobacteriales</taxon>
        <taxon>Sphingobacteriaceae</taxon>
        <taxon>Sphingobacterium</taxon>
    </lineage>
</organism>
<dbReference type="NCBIfam" id="NF003816">
    <property type="entry name" value="PRK05406.1-5"/>
    <property type="match status" value="1"/>
</dbReference>
<keyword evidence="1" id="KW-0547">Nucleotide-binding</keyword>
<dbReference type="EC" id="3.5.2.9" evidence="1"/>
<keyword evidence="1" id="KW-0067">ATP-binding</keyword>
<evidence type="ECO:0000313" key="2">
    <source>
        <dbReference type="EMBL" id="GHE41926.1"/>
    </source>
</evidence>
<keyword evidence="3" id="KW-1185">Reference proteome</keyword>
<dbReference type="Proteomes" id="UP000620550">
    <property type="component" value="Unassembled WGS sequence"/>
</dbReference>
<accession>A0ABQ3I1S2</accession>
<name>A0ABQ3I1S2_9SPHI</name>
<dbReference type="InterPro" id="IPR005501">
    <property type="entry name" value="LamB/YcsF/PxpA-like"/>
</dbReference>
<keyword evidence="1" id="KW-0378">Hydrolase</keyword>
<dbReference type="CDD" id="cd10787">
    <property type="entry name" value="LamB_YcsF_like"/>
    <property type="match status" value="1"/>
</dbReference>
<protein>
    <recommendedName>
        <fullName evidence="1">5-oxoprolinase subunit A</fullName>
        <shortName evidence="1">5-OPase subunit A</shortName>
        <ecNumber evidence="1">3.5.2.9</ecNumber>
    </recommendedName>
    <alternativeName>
        <fullName evidence="1">5-oxoprolinase (ATP-hydrolyzing) subunit A</fullName>
    </alternativeName>
</protein>
<comment type="caution">
    <text evidence="2">The sequence shown here is derived from an EMBL/GenBank/DDBJ whole genome shotgun (WGS) entry which is preliminary data.</text>
</comment>
<comment type="subunit">
    <text evidence="1">Forms a complex composed of PxpA, PxpB and PxpC.</text>
</comment>
<dbReference type="HAMAP" id="MF_00691">
    <property type="entry name" value="PxpA"/>
    <property type="match status" value="1"/>
</dbReference>
<dbReference type="EMBL" id="BNAF01000010">
    <property type="protein sequence ID" value="GHE41926.1"/>
    <property type="molecule type" value="Genomic_DNA"/>
</dbReference>
<dbReference type="PANTHER" id="PTHR30292:SF0">
    <property type="entry name" value="5-OXOPROLINASE SUBUNIT A"/>
    <property type="match status" value="1"/>
</dbReference>
<evidence type="ECO:0000313" key="3">
    <source>
        <dbReference type="Proteomes" id="UP000620550"/>
    </source>
</evidence>
<dbReference type="Gene3D" id="3.20.20.370">
    <property type="entry name" value="Glycoside hydrolase/deacetylase"/>
    <property type="match status" value="1"/>
</dbReference>
<evidence type="ECO:0000256" key="1">
    <source>
        <dbReference type="HAMAP-Rule" id="MF_00691"/>
    </source>
</evidence>
<sequence>MKNKRHIDLNCDIGESYGSWIMGNDAAILPYVSAVNIACGFHAGDPSVMMDTLALAARHDVHIGAHPGFQDLQGFGRRELQVTPREVYNLMVYQIGALMACARCQELSLRHVKPHGALYNLAARSASIADAIASAVYDVDPSLIIYGLSGSALTKAGLDKGLRVQHEVFADRTYQADGSLTPRTDANALIANEDDAVEQVLKLAKTGRVMTAQGTEVQLQVDTICLHGDNMQAVAFAMRIANALANDNINIG</sequence>
<proteinExistence type="inferred from homology"/>
<comment type="similarity">
    <text evidence="1">Belongs to the LamB/PxpA family.</text>
</comment>
<gene>
    <name evidence="2" type="primary">ycsF</name>
    <name evidence="1" type="synonym">pxpA</name>
    <name evidence="2" type="ORF">GCM10017764_26450</name>
</gene>
<dbReference type="Pfam" id="PF03746">
    <property type="entry name" value="LamB_YcsF"/>
    <property type="match status" value="1"/>
</dbReference>
<comment type="catalytic activity">
    <reaction evidence="1">
        <text>5-oxo-L-proline + ATP + 2 H2O = L-glutamate + ADP + phosphate + H(+)</text>
        <dbReference type="Rhea" id="RHEA:10348"/>
        <dbReference type="ChEBI" id="CHEBI:15377"/>
        <dbReference type="ChEBI" id="CHEBI:15378"/>
        <dbReference type="ChEBI" id="CHEBI:29985"/>
        <dbReference type="ChEBI" id="CHEBI:30616"/>
        <dbReference type="ChEBI" id="CHEBI:43474"/>
        <dbReference type="ChEBI" id="CHEBI:58402"/>
        <dbReference type="ChEBI" id="CHEBI:456216"/>
        <dbReference type="EC" id="3.5.2.9"/>
    </reaction>
</comment>
<dbReference type="InterPro" id="IPR011330">
    <property type="entry name" value="Glyco_hydro/deAcase_b/a-brl"/>
</dbReference>